<organism evidence="8 9">
    <name type="scientific">Rhinopithecimicrobium faecis</name>
    <dbReference type="NCBI Taxonomy" id="2820698"/>
    <lineage>
        <taxon>Bacteria</taxon>
        <taxon>Pseudomonadati</taxon>
        <taxon>Bacteroidota</taxon>
        <taxon>Sphingobacteriia</taxon>
        <taxon>Sphingobacteriales</taxon>
        <taxon>Sphingobacteriaceae</taxon>
        <taxon>Rhinopithecimicrobium</taxon>
    </lineage>
</organism>
<dbReference type="SUPFAM" id="SSF46785">
    <property type="entry name" value="Winged helix' DNA-binding domain"/>
    <property type="match status" value="1"/>
</dbReference>
<dbReference type="InterPro" id="IPR036388">
    <property type="entry name" value="WH-like_DNA-bd_sf"/>
</dbReference>
<dbReference type="PANTHER" id="PTHR33202:SF22">
    <property type="entry name" value="HYDROGEN PEROXIDE SENSITIVE REPRESSOR"/>
    <property type="match status" value="1"/>
</dbReference>
<dbReference type="EMBL" id="JAGKSB010000003">
    <property type="protein sequence ID" value="MBP3942672.1"/>
    <property type="molecule type" value="Genomic_DNA"/>
</dbReference>
<keyword evidence="5" id="KW-0238">DNA-binding</keyword>
<proteinExistence type="inferred from homology"/>
<comment type="cofactor">
    <cofactor evidence="7">
        <name>Zn(2+)</name>
        <dbReference type="ChEBI" id="CHEBI:29105"/>
    </cofactor>
    <text evidence="7">Binds 1 zinc ion per subunit.</text>
</comment>
<protein>
    <submittedName>
        <fullName evidence="8">Transcriptional repressor</fullName>
    </submittedName>
</protein>
<dbReference type="Gene3D" id="3.30.1490.190">
    <property type="match status" value="1"/>
</dbReference>
<keyword evidence="9" id="KW-1185">Reference proteome</keyword>
<evidence type="ECO:0000313" key="8">
    <source>
        <dbReference type="EMBL" id="MBP3942672.1"/>
    </source>
</evidence>
<keyword evidence="4" id="KW-0805">Transcription regulation</keyword>
<dbReference type="GO" id="GO:1900376">
    <property type="term" value="P:regulation of secondary metabolite biosynthetic process"/>
    <property type="evidence" value="ECO:0007669"/>
    <property type="project" value="TreeGrafter"/>
</dbReference>
<dbReference type="PANTHER" id="PTHR33202">
    <property type="entry name" value="ZINC UPTAKE REGULATION PROTEIN"/>
    <property type="match status" value="1"/>
</dbReference>
<keyword evidence="3 7" id="KW-0862">Zinc</keyword>
<feature type="binding site" evidence="7">
    <location>
        <position position="149"/>
    </location>
    <ligand>
        <name>Zn(2+)</name>
        <dbReference type="ChEBI" id="CHEBI:29105"/>
    </ligand>
</feature>
<feature type="binding site" evidence="7">
    <location>
        <position position="146"/>
    </location>
    <ligand>
        <name>Zn(2+)</name>
        <dbReference type="ChEBI" id="CHEBI:29105"/>
    </ligand>
</feature>
<accession>A0A8T4H6I9</accession>
<sequence length="153" mass="17260">MKTAEELTNNLIAQEPFVQLLRQFKLKVTQPRLSVLDIISKKKSAISQPELEKLLGNQIDRVTLYRVLANFEEKGILHKIFDLQGTATYALCSTSCTEHAHHDQHVHFICSICNSIYCLDEIALPQLNIPANFQLNAIAVNAVGICEQCQQKK</sequence>
<evidence type="ECO:0000313" key="9">
    <source>
        <dbReference type="Proteomes" id="UP000679691"/>
    </source>
</evidence>
<evidence type="ECO:0000256" key="6">
    <source>
        <dbReference type="ARBA" id="ARBA00023163"/>
    </source>
</evidence>
<evidence type="ECO:0000256" key="4">
    <source>
        <dbReference type="ARBA" id="ARBA00023015"/>
    </source>
</evidence>
<name>A0A8T4H6I9_9SPHI</name>
<dbReference type="GO" id="GO:0008270">
    <property type="term" value="F:zinc ion binding"/>
    <property type="evidence" value="ECO:0007669"/>
    <property type="project" value="TreeGrafter"/>
</dbReference>
<dbReference type="InterPro" id="IPR036390">
    <property type="entry name" value="WH_DNA-bd_sf"/>
</dbReference>
<comment type="similarity">
    <text evidence="1">Belongs to the Fur family.</text>
</comment>
<evidence type="ECO:0000256" key="5">
    <source>
        <dbReference type="ARBA" id="ARBA00023125"/>
    </source>
</evidence>
<reference evidence="8" key="1">
    <citation type="submission" date="2021-03" db="EMBL/GenBank/DDBJ databases">
        <authorList>
            <person name="Lu T."/>
            <person name="Wang Q."/>
            <person name="Han X."/>
        </authorList>
    </citation>
    <scope>NUCLEOTIDE SEQUENCE</scope>
    <source>
        <strain evidence="8">WQ 2009</strain>
    </source>
</reference>
<feature type="binding site" evidence="7">
    <location>
        <position position="113"/>
    </location>
    <ligand>
        <name>Zn(2+)</name>
        <dbReference type="ChEBI" id="CHEBI:29105"/>
    </ligand>
</feature>
<feature type="binding site" evidence="7">
    <location>
        <position position="110"/>
    </location>
    <ligand>
        <name>Zn(2+)</name>
        <dbReference type="ChEBI" id="CHEBI:29105"/>
    </ligand>
</feature>
<dbReference type="Gene3D" id="1.10.10.10">
    <property type="entry name" value="Winged helix-like DNA-binding domain superfamily/Winged helix DNA-binding domain"/>
    <property type="match status" value="1"/>
</dbReference>
<dbReference type="AlphaFoldDB" id="A0A8T4H6I9"/>
<dbReference type="InterPro" id="IPR043135">
    <property type="entry name" value="Fur_C"/>
</dbReference>
<keyword evidence="6" id="KW-0804">Transcription</keyword>
<dbReference type="GO" id="GO:0000976">
    <property type="term" value="F:transcription cis-regulatory region binding"/>
    <property type="evidence" value="ECO:0007669"/>
    <property type="project" value="TreeGrafter"/>
</dbReference>
<evidence type="ECO:0000256" key="2">
    <source>
        <dbReference type="ARBA" id="ARBA00022491"/>
    </source>
</evidence>
<dbReference type="GO" id="GO:0003700">
    <property type="term" value="F:DNA-binding transcription factor activity"/>
    <property type="evidence" value="ECO:0007669"/>
    <property type="project" value="InterPro"/>
</dbReference>
<comment type="caution">
    <text evidence="8">The sequence shown here is derived from an EMBL/GenBank/DDBJ whole genome shotgun (WGS) entry which is preliminary data.</text>
</comment>
<dbReference type="InterPro" id="IPR002481">
    <property type="entry name" value="FUR"/>
</dbReference>
<dbReference type="GO" id="GO:0045892">
    <property type="term" value="P:negative regulation of DNA-templated transcription"/>
    <property type="evidence" value="ECO:0007669"/>
    <property type="project" value="TreeGrafter"/>
</dbReference>
<dbReference type="RefSeq" id="WP_353546154.1">
    <property type="nucleotide sequence ID" value="NZ_JAGKSB010000003.1"/>
</dbReference>
<dbReference type="Pfam" id="PF01475">
    <property type="entry name" value="FUR"/>
    <property type="match status" value="1"/>
</dbReference>
<dbReference type="Proteomes" id="UP000679691">
    <property type="component" value="Unassembled WGS sequence"/>
</dbReference>
<keyword evidence="2" id="KW-0678">Repressor</keyword>
<keyword evidence="7" id="KW-0479">Metal-binding</keyword>
<evidence type="ECO:0000256" key="7">
    <source>
        <dbReference type="PIRSR" id="PIRSR602481-1"/>
    </source>
</evidence>
<evidence type="ECO:0000256" key="3">
    <source>
        <dbReference type="ARBA" id="ARBA00022833"/>
    </source>
</evidence>
<evidence type="ECO:0000256" key="1">
    <source>
        <dbReference type="ARBA" id="ARBA00007957"/>
    </source>
</evidence>
<gene>
    <name evidence="8" type="ORF">J5U18_03690</name>
</gene>